<name>A0AAV4SJ41_9ARAC</name>
<keyword evidence="1" id="KW-0472">Membrane</keyword>
<dbReference type="Proteomes" id="UP001054837">
    <property type="component" value="Unassembled WGS sequence"/>
</dbReference>
<comment type="caution">
    <text evidence="2">The sequence shown here is derived from an EMBL/GenBank/DDBJ whole genome shotgun (WGS) entry which is preliminary data.</text>
</comment>
<reference evidence="2 3" key="1">
    <citation type="submission" date="2021-06" db="EMBL/GenBank/DDBJ databases">
        <title>Caerostris darwini draft genome.</title>
        <authorList>
            <person name="Kono N."/>
            <person name="Arakawa K."/>
        </authorList>
    </citation>
    <scope>NUCLEOTIDE SEQUENCE [LARGE SCALE GENOMIC DNA]</scope>
</reference>
<feature type="transmembrane region" description="Helical" evidence="1">
    <location>
        <begin position="86"/>
        <end position="108"/>
    </location>
</feature>
<accession>A0AAV4SJ41</accession>
<keyword evidence="1" id="KW-0812">Transmembrane</keyword>
<dbReference type="AlphaFoldDB" id="A0AAV4SJ41"/>
<protein>
    <submittedName>
        <fullName evidence="2">Uncharacterized protein</fullName>
    </submittedName>
</protein>
<evidence type="ECO:0000313" key="2">
    <source>
        <dbReference type="EMBL" id="GIY34448.1"/>
    </source>
</evidence>
<proteinExistence type="predicted"/>
<evidence type="ECO:0000256" key="1">
    <source>
        <dbReference type="SAM" id="Phobius"/>
    </source>
</evidence>
<keyword evidence="3" id="KW-1185">Reference proteome</keyword>
<keyword evidence="1" id="KW-1133">Transmembrane helix</keyword>
<organism evidence="2 3">
    <name type="scientific">Caerostris darwini</name>
    <dbReference type="NCBI Taxonomy" id="1538125"/>
    <lineage>
        <taxon>Eukaryota</taxon>
        <taxon>Metazoa</taxon>
        <taxon>Ecdysozoa</taxon>
        <taxon>Arthropoda</taxon>
        <taxon>Chelicerata</taxon>
        <taxon>Arachnida</taxon>
        <taxon>Araneae</taxon>
        <taxon>Araneomorphae</taxon>
        <taxon>Entelegynae</taxon>
        <taxon>Araneoidea</taxon>
        <taxon>Araneidae</taxon>
        <taxon>Caerostris</taxon>
    </lineage>
</organism>
<evidence type="ECO:0000313" key="3">
    <source>
        <dbReference type="Proteomes" id="UP001054837"/>
    </source>
</evidence>
<sequence>MCRHPDSDFFIRPTPTYSHNNRIVYWISLNKDIPTFIFFHLFSSLHSHYCSQILPLEWFFLFEKGETKRPPKTHLRASERICFQSTLWIVHCLFVELALLFTFFNLVLCGGVSGRITNNEIGEETCHRHDPVLSGLGVDEALRGGIGMVVAKTSSPDLGE</sequence>
<dbReference type="EMBL" id="BPLQ01008070">
    <property type="protein sequence ID" value="GIY34448.1"/>
    <property type="molecule type" value="Genomic_DNA"/>
</dbReference>
<gene>
    <name evidence="2" type="ORF">CDAR_498541</name>
</gene>